<evidence type="ECO:0000259" key="2">
    <source>
        <dbReference type="Pfam" id="PF02602"/>
    </source>
</evidence>
<proteinExistence type="predicted"/>
<evidence type="ECO:0000256" key="1">
    <source>
        <dbReference type="SAM" id="MobiDB-lite"/>
    </source>
</evidence>
<dbReference type="Pfam" id="PF02602">
    <property type="entry name" value="HEM4"/>
    <property type="match status" value="2"/>
</dbReference>
<evidence type="ECO:0000313" key="4">
    <source>
        <dbReference type="Proteomes" id="UP001642501"/>
    </source>
</evidence>
<gene>
    <name evidence="3" type="primary">HEM4</name>
    <name evidence="3" type="ORF">SEPCBS57363_005894</name>
</gene>
<keyword evidence="4" id="KW-1185">Reference proteome</keyword>
<dbReference type="InterPro" id="IPR039793">
    <property type="entry name" value="UROS/Hem4"/>
</dbReference>
<feature type="domain" description="Tetrapyrrole biosynthesis uroporphyrinogen III synthase" evidence="2">
    <location>
        <begin position="198"/>
        <end position="331"/>
    </location>
</feature>
<comment type="caution">
    <text evidence="3">The sequence shown here is derived from an EMBL/GenBank/DDBJ whole genome shotgun (WGS) entry which is preliminary data.</text>
</comment>
<dbReference type="CDD" id="cd06578">
    <property type="entry name" value="HemD"/>
    <property type="match status" value="1"/>
</dbReference>
<feature type="region of interest" description="Disordered" evidence="1">
    <location>
        <begin position="169"/>
        <end position="189"/>
    </location>
</feature>
<dbReference type="PANTHER" id="PTHR12390">
    <property type="entry name" value="UROPORPHYRINOGEN III SYNTHASE"/>
    <property type="match status" value="1"/>
</dbReference>
<dbReference type="EC" id="4.2.1.75" evidence="3"/>
<reference evidence="3 4" key="1">
    <citation type="submission" date="2024-01" db="EMBL/GenBank/DDBJ databases">
        <authorList>
            <person name="Allen C."/>
            <person name="Tagirdzhanova G."/>
        </authorList>
    </citation>
    <scope>NUCLEOTIDE SEQUENCE [LARGE SCALE GENOMIC DNA]</scope>
    <source>
        <strain evidence="3 4">CBS 573.63</strain>
    </source>
</reference>
<keyword evidence="3" id="KW-0456">Lyase</keyword>
<protein>
    <submittedName>
        <fullName evidence="3">Uroporphyrinogen-III synthase</fullName>
        <ecNumber evidence="3">4.2.1.75</ecNumber>
    </submittedName>
</protein>
<sequence>MATNTQPPPIPVFLLKTKSSPTDAYEDLLAASNDAGIAFAPIFVPVLEHRFIDDGLAKVKDLLDRRQITNGRSHSSTSGQYGGMIFTSQRAVDAFSKIVNKGHARPREDVTSPWPHLQSVPIYSVGPATTRALRAIKLEPSLQVSGDHTGNGEDLAHYIQEDYAGWKRPPATAADGTASTDLQRVGPRTKTREEKPLPLLFVVGEQRRDVIPKVLMKDTTELGPPYIGVDEVVVYGTGVMPSFAGDFERELNTTRASAVRWVVVFSPTGCDSMLKALDLLDPETGKVKKLAGRPRTDFIATIGPTTRAYLQDAFGFDADVCADEPSPEGILRGINQFVASRNAS</sequence>
<feature type="domain" description="Tetrapyrrole biosynthesis uroporphyrinogen III synthase" evidence="2">
    <location>
        <begin position="39"/>
        <end position="167"/>
    </location>
</feature>
<dbReference type="SUPFAM" id="SSF69618">
    <property type="entry name" value="HemD-like"/>
    <property type="match status" value="1"/>
</dbReference>
<dbReference type="InterPro" id="IPR036108">
    <property type="entry name" value="4pyrrol_syn_uPrphyn_synt_sf"/>
</dbReference>
<evidence type="ECO:0000313" key="3">
    <source>
        <dbReference type="EMBL" id="CAK7273914.1"/>
    </source>
</evidence>
<dbReference type="InterPro" id="IPR003754">
    <property type="entry name" value="4pyrrol_synth_uPrphyn_synth"/>
</dbReference>
<dbReference type="GO" id="GO:0004852">
    <property type="term" value="F:uroporphyrinogen-III synthase activity"/>
    <property type="evidence" value="ECO:0007669"/>
    <property type="project" value="UniProtKB-EC"/>
</dbReference>
<dbReference type="Gene3D" id="3.40.50.10090">
    <property type="match status" value="2"/>
</dbReference>
<dbReference type="EMBL" id="CAWUOM010000149">
    <property type="protein sequence ID" value="CAK7273914.1"/>
    <property type="molecule type" value="Genomic_DNA"/>
</dbReference>
<name>A0ABP0E1A4_9PEZI</name>
<organism evidence="3 4">
    <name type="scientific">Sporothrix epigloea</name>
    <dbReference type="NCBI Taxonomy" id="1892477"/>
    <lineage>
        <taxon>Eukaryota</taxon>
        <taxon>Fungi</taxon>
        <taxon>Dikarya</taxon>
        <taxon>Ascomycota</taxon>
        <taxon>Pezizomycotina</taxon>
        <taxon>Sordariomycetes</taxon>
        <taxon>Sordariomycetidae</taxon>
        <taxon>Ophiostomatales</taxon>
        <taxon>Ophiostomataceae</taxon>
        <taxon>Sporothrix</taxon>
    </lineage>
</organism>
<accession>A0ABP0E1A4</accession>
<dbReference type="PANTHER" id="PTHR12390:SF0">
    <property type="entry name" value="UROPORPHYRINOGEN-III SYNTHASE"/>
    <property type="match status" value="1"/>
</dbReference>
<dbReference type="Proteomes" id="UP001642501">
    <property type="component" value="Unassembled WGS sequence"/>
</dbReference>